<protein>
    <recommendedName>
        <fullName evidence="2">C2 domain-containing protein</fullName>
    </recommendedName>
</protein>
<proteinExistence type="predicted"/>
<evidence type="ECO:0000259" key="2">
    <source>
        <dbReference type="PROSITE" id="PS50004"/>
    </source>
</evidence>
<reference evidence="3 4" key="1">
    <citation type="journal article" date="2015" name="Genome Biol. Evol.">
        <title>Comparative Genomics of a Bacterivorous Green Alga Reveals Evolutionary Causalities and Consequences of Phago-Mixotrophic Mode of Nutrition.</title>
        <authorList>
            <person name="Burns J.A."/>
            <person name="Paasch A."/>
            <person name="Narechania A."/>
            <person name="Kim E."/>
        </authorList>
    </citation>
    <scope>NUCLEOTIDE SEQUENCE [LARGE SCALE GENOMIC DNA]</scope>
    <source>
        <strain evidence="3 4">PLY_AMNH</strain>
    </source>
</reference>
<evidence type="ECO:0000313" key="3">
    <source>
        <dbReference type="EMBL" id="KAK3258573.1"/>
    </source>
</evidence>
<evidence type="ECO:0000256" key="1">
    <source>
        <dbReference type="SAM" id="MobiDB-lite"/>
    </source>
</evidence>
<dbReference type="AlphaFoldDB" id="A0AAE0KS01"/>
<dbReference type="EMBL" id="LGRX02019441">
    <property type="protein sequence ID" value="KAK3258573.1"/>
    <property type="molecule type" value="Genomic_DNA"/>
</dbReference>
<dbReference type="InterPro" id="IPR000008">
    <property type="entry name" value="C2_dom"/>
</dbReference>
<dbReference type="Proteomes" id="UP001190700">
    <property type="component" value="Unassembled WGS sequence"/>
</dbReference>
<comment type="caution">
    <text evidence="3">The sequence shown here is derived from an EMBL/GenBank/DDBJ whole genome shotgun (WGS) entry which is preliminary data.</text>
</comment>
<evidence type="ECO:0000313" key="4">
    <source>
        <dbReference type="Proteomes" id="UP001190700"/>
    </source>
</evidence>
<feature type="domain" description="C2" evidence="2">
    <location>
        <begin position="1"/>
        <end position="118"/>
    </location>
</feature>
<dbReference type="SUPFAM" id="SSF49562">
    <property type="entry name" value="C2 domain (Calcium/lipid-binding domain, CaLB)"/>
    <property type="match status" value="1"/>
</dbReference>
<sequence length="189" mass="21172">MIWLAEGIQRWRIAYEARNKADPYVKITLLHSSGFKKTLRTKTKVGGGAGVVWSKELQNRLEFDIPDSIDLAEEKEREFRLRIEVFDEDFGSADDLIGHSAQNFFLTDELLAVSQKWGLQDTKRDGVGDVSFCIHICRRLSRKPGAGYDLADLRASWLPEGLDVQSFIRPPAGTEGTAAASTSGRDTRL</sequence>
<dbReference type="Gene3D" id="2.60.40.150">
    <property type="entry name" value="C2 domain"/>
    <property type="match status" value="1"/>
</dbReference>
<feature type="non-terminal residue" evidence="3">
    <location>
        <position position="189"/>
    </location>
</feature>
<dbReference type="InterPro" id="IPR035892">
    <property type="entry name" value="C2_domain_sf"/>
</dbReference>
<feature type="region of interest" description="Disordered" evidence="1">
    <location>
        <begin position="169"/>
        <end position="189"/>
    </location>
</feature>
<dbReference type="PROSITE" id="PS50004">
    <property type="entry name" value="C2"/>
    <property type="match status" value="1"/>
</dbReference>
<accession>A0AAE0KS01</accession>
<organism evidence="3 4">
    <name type="scientific">Cymbomonas tetramitiformis</name>
    <dbReference type="NCBI Taxonomy" id="36881"/>
    <lineage>
        <taxon>Eukaryota</taxon>
        <taxon>Viridiplantae</taxon>
        <taxon>Chlorophyta</taxon>
        <taxon>Pyramimonadophyceae</taxon>
        <taxon>Pyramimonadales</taxon>
        <taxon>Pyramimonadaceae</taxon>
        <taxon>Cymbomonas</taxon>
    </lineage>
</organism>
<feature type="compositionally biased region" description="Low complexity" evidence="1">
    <location>
        <begin position="172"/>
        <end position="189"/>
    </location>
</feature>
<dbReference type="Pfam" id="PF00168">
    <property type="entry name" value="C2"/>
    <property type="match status" value="1"/>
</dbReference>
<name>A0AAE0KS01_9CHLO</name>
<dbReference type="CDD" id="cd00030">
    <property type="entry name" value="C2"/>
    <property type="match status" value="1"/>
</dbReference>
<gene>
    <name evidence="3" type="ORF">CYMTET_32388</name>
</gene>
<keyword evidence="4" id="KW-1185">Reference proteome</keyword>